<proteinExistence type="predicted"/>
<dbReference type="Gene3D" id="3.40.50.12370">
    <property type="match status" value="1"/>
</dbReference>
<dbReference type="KEGG" id="mgot:MgSA37_03253"/>
<evidence type="ECO:0000313" key="1">
    <source>
        <dbReference type="EMBL" id="BAU55072.1"/>
    </source>
</evidence>
<reference evidence="1 2" key="1">
    <citation type="submission" date="2015-12" db="EMBL/GenBank/DDBJ databases">
        <title>Genome sequence of Mucilaginibacter gotjawali.</title>
        <authorList>
            <person name="Lee J.S."/>
            <person name="Lee K.C."/>
            <person name="Kim K.K."/>
            <person name="Lee B.W."/>
        </authorList>
    </citation>
    <scope>NUCLEOTIDE SEQUENCE [LARGE SCALE GENOMIC DNA]</scope>
    <source>
        <strain evidence="1 2">SA3-7</strain>
    </source>
</reference>
<dbReference type="AlphaFoldDB" id="A0A0X8X3K9"/>
<gene>
    <name evidence="1" type="ORF">MgSA37_03253</name>
</gene>
<dbReference type="OrthoDB" id="790059at2"/>
<organism evidence="1 2">
    <name type="scientific">Mucilaginibacter gotjawali</name>
    <dbReference type="NCBI Taxonomy" id="1550579"/>
    <lineage>
        <taxon>Bacteria</taxon>
        <taxon>Pseudomonadati</taxon>
        <taxon>Bacteroidota</taxon>
        <taxon>Sphingobacteriia</taxon>
        <taxon>Sphingobacteriales</taxon>
        <taxon>Sphingobacteriaceae</taxon>
        <taxon>Mucilaginibacter</taxon>
    </lineage>
</organism>
<evidence type="ECO:0008006" key="3">
    <source>
        <dbReference type="Google" id="ProtNLM"/>
    </source>
</evidence>
<dbReference type="RefSeq" id="WP_096353241.1">
    <property type="nucleotide sequence ID" value="NZ_AP017313.1"/>
</dbReference>
<protein>
    <recommendedName>
        <fullName evidence="3">Universal stress protein family protein</fullName>
    </recommendedName>
</protein>
<sequence length="209" mass="23741">MNALLLRNLAIEYKTHVEIVDFGNTGTDLADFINKNNIWLTVKGNGNTATADCRVQPVNAHLILNKVQCPLLLVPESWQIKTIEQIAYIADLRYCRIHVVRFLAELARPWRAFLSIAQLTAKGLPEMQENYARNIFNGEICPNVNYKRLLFDHIKEKDFATVVDVLVNGMHNDILVLVNHHFHLEEILGPHSGDKLAGHIGIPLLIFPY</sequence>
<keyword evidence="2" id="KW-1185">Reference proteome</keyword>
<dbReference type="Proteomes" id="UP000218263">
    <property type="component" value="Chromosome"/>
</dbReference>
<name>A0A0X8X3K9_9SPHI</name>
<evidence type="ECO:0000313" key="2">
    <source>
        <dbReference type="Proteomes" id="UP000218263"/>
    </source>
</evidence>
<accession>A0A0X8X3K9</accession>
<dbReference type="EMBL" id="AP017313">
    <property type="protein sequence ID" value="BAU55072.1"/>
    <property type="molecule type" value="Genomic_DNA"/>
</dbReference>